<comment type="similarity">
    <text evidence="2">Belongs to the SusD family.</text>
</comment>
<organism evidence="8 9">
    <name type="scientific">Sphingobacterium zhuxiongii</name>
    <dbReference type="NCBI Taxonomy" id="2662364"/>
    <lineage>
        <taxon>Bacteria</taxon>
        <taxon>Pseudomonadati</taxon>
        <taxon>Bacteroidota</taxon>
        <taxon>Sphingobacteriia</taxon>
        <taxon>Sphingobacteriales</taxon>
        <taxon>Sphingobacteriaceae</taxon>
        <taxon>Sphingobacterium</taxon>
    </lineage>
</organism>
<gene>
    <name evidence="8" type="ORF">GFH32_00750</name>
</gene>
<name>A0A5Q0Q6F2_9SPHI</name>
<keyword evidence="4" id="KW-0472">Membrane</keyword>
<dbReference type="InterPro" id="IPR011990">
    <property type="entry name" value="TPR-like_helical_dom_sf"/>
</dbReference>
<evidence type="ECO:0000259" key="6">
    <source>
        <dbReference type="Pfam" id="PF07980"/>
    </source>
</evidence>
<evidence type="ECO:0000256" key="1">
    <source>
        <dbReference type="ARBA" id="ARBA00004442"/>
    </source>
</evidence>
<dbReference type="InterPro" id="IPR033985">
    <property type="entry name" value="SusD-like_N"/>
</dbReference>
<keyword evidence="9" id="KW-1185">Reference proteome</keyword>
<dbReference type="Pfam" id="PF14322">
    <property type="entry name" value="SusD-like_3"/>
    <property type="match status" value="1"/>
</dbReference>
<dbReference type="Proteomes" id="UP000326921">
    <property type="component" value="Chromosome"/>
</dbReference>
<protein>
    <submittedName>
        <fullName evidence="8">RagB/SusD family nutrient uptake outer membrane protein</fullName>
    </submittedName>
</protein>
<keyword evidence="3" id="KW-0732">Signal</keyword>
<evidence type="ECO:0000313" key="9">
    <source>
        <dbReference type="Proteomes" id="UP000326921"/>
    </source>
</evidence>
<dbReference type="Pfam" id="PF07980">
    <property type="entry name" value="SusD_RagB"/>
    <property type="match status" value="1"/>
</dbReference>
<evidence type="ECO:0000256" key="4">
    <source>
        <dbReference type="ARBA" id="ARBA00023136"/>
    </source>
</evidence>
<dbReference type="EMBL" id="CP045652">
    <property type="protein sequence ID" value="QGA24936.1"/>
    <property type="molecule type" value="Genomic_DNA"/>
</dbReference>
<evidence type="ECO:0000256" key="3">
    <source>
        <dbReference type="ARBA" id="ARBA00022729"/>
    </source>
</evidence>
<dbReference type="PROSITE" id="PS51257">
    <property type="entry name" value="PROKAR_LIPOPROTEIN"/>
    <property type="match status" value="1"/>
</dbReference>
<dbReference type="SUPFAM" id="SSF48452">
    <property type="entry name" value="TPR-like"/>
    <property type="match status" value="1"/>
</dbReference>
<feature type="domain" description="SusD-like N-terminal" evidence="7">
    <location>
        <begin position="42"/>
        <end position="204"/>
    </location>
</feature>
<dbReference type="GO" id="GO:0009279">
    <property type="term" value="C:cell outer membrane"/>
    <property type="evidence" value="ECO:0007669"/>
    <property type="project" value="UniProtKB-SubCell"/>
</dbReference>
<evidence type="ECO:0000313" key="8">
    <source>
        <dbReference type="EMBL" id="QGA24936.1"/>
    </source>
</evidence>
<dbReference type="KEGG" id="sphe:GFH32_00750"/>
<dbReference type="InterPro" id="IPR012944">
    <property type="entry name" value="SusD_RagB_dom"/>
</dbReference>
<accession>A0A5Q0Q6F2</accession>
<reference evidence="8 9" key="1">
    <citation type="submission" date="2019-10" db="EMBL/GenBank/DDBJ databases">
        <authorList>
            <person name="Dong K."/>
        </authorList>
    </citation>
    <scope>NUCLEOTIDE SEQUENCE [LARGE SCALE GENOMIC DNA]</scope>
    <source>
        <strain evidence="9">dk4302</strain>
    </source>
</reference>
<keyword evidence="5" id="KW-0998">Cell outer membrane</keyword>
<dbReference type="Gene3D" id="1.25.40.390">
    <property type="match status" value="1"/>
</dbReference>
<evidence type="ECO:0000256" key="5">
    <source>
        <dbReference type="ARBA" id="ARBA00023237"/>
    </source>
</evidence>
<sequence length="544" mass="62272">MNKIYKIGLLAILLATSCNDDFLEKYPLDEISDATFWKSASDVEMYANQFYATLYDARLAWFNIDNASDNQVPSSRNIYTWNEYNVPATDGGWGKADWLQIRRCNYALDRIAAMTITDAALKTAEAEIRFFKSFHYFEKLKMFGEVPWINSALTPESAELTAPRDTRETVTNNIIADLDFAIANLPENSATDRVTKYAALALKTEVALYEGTFRKYHKVGTGHEALLKLATSAAEQIINSKLFSVYKTGKAENDFFDLFVQYELKGNTEGIMVQRFVTDKRMHNNVRQLGEPQTGYSKDFVDSYLCADGLPIGISPLYQGDATFAAEFVNRDPRMRQSIYHEARPYRIYDNGTVNNKIMPEFLNANCPTSYFIIKGYSPYEKDRLPSTSIIDDFIFRYGKVLLDYAEAKAELGECTQAILDGTINLLRDRVKMPHLTVNVGFTDPNWPQWEEAISPLLNEIRRERRIETSAEGDRWNDIVRWKAGKLLENPKTILGARNPADGKLREIYPGFTARKWNNRLYQYPIPTQELTLNPNLKQNPGWQ</sequence>
<feature type="domain" description="RagB/SusD" evidence="6">
    <location>
        <begin position="274"/>
        <end position="543"/>
    </location>
</feature>
<evidence type="ECO:0000259" key="7">
    <source>
        <dbReference type="Pfam" id="PF14322"/>
    </source>
</evidence>
<dbReference type="AlphaFoldDB" id="A0A5Q0Q6F2"/>
<dbReference type="RefSeq" id="WP_153509258.1">
    <property type="nucleotide sequence ID" value="NZ_CP045652.1"/>
</dbReference>
<comment type="subcellular location">
    <subcellularLocation>
        <location evidence="1">Cell outer membrane</location>
    </subcellularLocation>
</comment>
<proteinExistence type="inferred from homology"/>
<evidence type="ECO:0000256" key="2">
    <source>
        <dbReference type="ARBA" id="ARBA00006275"/>
    </source>
</evidence>